<dbReference type="EMBL" id="VIGB01000003">
    <property type="protein sequence ID" value="TQF01180.1"/>
    <property type="molecule type" value="Genomic_DNA"/>
</dbReference>
<evidence type="ECO:0008006" key="4">
    <source>
        <dbReference type="Google" id="ProtNLM"/>
    </source>
</evidence>
<dbReference type="OrthoDB" id="4350641at2"/>
<keyword evidence="1" id="KW-0472">Membrane</keyword>
<gene>
    <name evidence="2" type="ORF">E6W39_01690</name>
</gene>
<evidence type="ECO:0000256" key="1">
    <source>
        <dbReference type="SAM" id="Phobius"/>
    </source>
</evidence>
<proteinExistence type="predicted"/>
<feature type="transmembrane region" description="Helical" evidence="1">
    <location>
        <begin position="77"/>
        <end position="98"/>
    </location>
</feature>
<dbReference type="RefSeq" id="WP_141631915.1">
    <property type="nucleotide sequence ID" value="NZ_VIGB01000003.1"/>
</dbReference>
<feature type="transmembrane region" description="Helical" evidence="1">
    <location>
        <begin position="125"/>
        <end position="148"/>
    </location>
</feature>
<name>A0A540VWN3_9ACTN</name>
<comment type="caution">
    <text evidence="2">The sequence shown here is derived from an EMBL/GenBank/DDBJ whole genome shotgun (WGS) entry which is preliminary data.</text>
</comment>
<protein>
    <recommendedName>
        <fullName evidence="4">Integral membrane protein</fullName>
    </recommendedName>
</protein>
<evidence type="ECO:0000313" key="3">
    <source>
        <dbReference type="Proteomes" id="UP000319103"/>
    </source>
</evidence>
<keyword evidence="1" id="KW-0812">Transmembrane</keyword>
<reference evidence="2 3" key="1">
    <citation type="submission" date="2019-06" db="EMBL/GenBank/DDBJ databases">
        <title>Description of Kitasatospora acidophila sp. nov. isolated from pine grove soil, and reclassification of Streptomyces novaecaesareae to Kitasatospora novaeceasareae comb. nov.</title>
        <authorList>
            <person name="Kim M.J."/>
        </authorList>
    </citation>
    <scope>NUCLEOTIDE SEQUENCE [LARGE SCALE GENOMIC DNA]</scope>
    <source>
        <strain evidence="2 3">MMS16-CNU292</strain>
    </source>
</reference>
<feature type="transmembrane region" description="Helical" evidence="1">
    <location>
        <begin position="48"/>
        <end position="65"/>
    </location>
</feature>
<evidence type="ECO:0000313" key="2">
    <source>
        <dbReference type="EMBL" id="TQF01180.1"/>
    </source>
</evidence>
<dbReference type="Proteomes" id="UP000319103">
    <property type="component" value="Unassembled WGS sequence"/>
</dbReference>
<dbReference type="AlphaFoldDB" id="A0A540VWN3"/>
<organism evidence="2 3">
    <name type="scientific">Kitasatospora acidiphila</name>
    <dbReference type="NCBI Taxonomy" id="2567942"/>
    <lineage>
        <taxon>Bacteria</taxon>
        <taxon>Bacillati</taxon>
        <taxon>Actinomycetota</taxon>
        <taxon>Actinomycetes</taxon>
        <taxon>Kitasatosporales</taxon>
        <taxon>Streptomycetaceae</taxon>
        <taxon>Kitasatospora</taxon>
    </lineage>
</organism>
<feature type="transmembrane region" description="Helical" evidence="1">
    <location>
        <begin position="22"/>
        <end position="42"/>
    </location>
</feature>
<sequence length="228" mass="23081">MTAPGTAAEPASPRTAALDLRVLRAVLFATVCVLLAAGGHLLGSGSAIPWPAMLFGWLLALAAAIHGARRERRLRAITGGLAGGQLVLHLLFALAQAVRDAPIASAMPGMPGMPGMSDGAPLSRAAFGITPGMLIGHLLATAAAGWWLRRGEAVLWHLAGSATQAAVEATRRCAAALDTVLALLTAGHATGTPGAVRTSAVAQPPRRAGAVALRHVVVRRGPPVAAAR</sequence>
<keyword evidence="3" id="KW-1185">Reference proteome</keyword>
<keyword evidence="1" id="KW-1133">Transmembrane helix</keyword>
<accession>A0A540VWN3</accession>